<accession>A0AAD6TP47</accession>
<feature type="compositionally biased region" description="Basic and acidic residues" evidence="1">
    <location>
        <begin position="303"/>
        <end position="322"/>
    </location>
</feature>
<sequence length="369" mass="41528">MARGSKPLSAAQKHEHRQVSLAKYAASNGERLREAARLRMQRNRAALANADDATVRRHKRMARKSASKYRERNRDIIRDADLERRTKRRLSDQHKADELAEPGAAPALASLTMDFGLRAPPERREECRNGCGEWACEGSHPLLCVPAYYPDLGHEDRLEHSKNPEAHFYGVYRGVRLGVFTSRETIEGIVAHDLATLYFTAPTWTRLIELWNLECVDYHDHAHGPQLPPSSPPALLPDLRSPSPVPTDWRQKLTMVALSDDDYRKMEDPDQDEDYNEIEDALRSASLGPGQIQVKQCTPSRLDNGEHVERGWVAMRRERDDGGSSTGSESAHRRSPVNISDFSSDEDAPRSDRHSSASRTAEKGKRGVA</sequence>
<reference evidence="2" key="1">
    <citation type="submission" date="2023-03" db="EMBL/GenBank/DDBJ databases">
        <title>Massive genome expansion in bonnet fungi (Mycena s.s.) driven by repeated elements and novel gene families across ecological guilds.</title>
        <authorList>
            <consortium name="Lawrence Berkeley National Laboratory"/>
            <person name="Harder C.B."/>
            <person name="Miyauchi S."/>
            <person name="Viragh M."/>
            <person name="Kuo A."/>
            <person name="Thoen E."/>
            <person name="Andreopoulos B."/>
            <person name="Lu D."/>
            <person name="Skrede I."/>
            <person name="Drula E."/>
            <person name="Henrissat B."/>
            <person name="Morin E."/>
            <person name="Kohler A."/>
            <person name="Barry K."/>
            <person name="LaButti K."/>
            <person name="Morin E."/>
            <person name="Salamov A."/>
            <person name="Lipzen A."/>
            <person name="Mereny Z."/>
            <person name="Hegedus B."/>
            <person name="Baldrian P."/>
            <person name="Stursova M."/>
            <person name="Weitz H."/>
            <person name="Taylor A."/>
            <person name="Grigoriev I.V."/>
            <person name="Nagy L.G."/>
            <person name="Martin F."/>
            <person name="Kauserud H."/>
        </authorList>
    </citation>
    <scope>NUCLEOTIDE SEQUENCE</scope>
    <source>
        <strain evidence="2">CBHHK173m</strain>
    </source>
</reference>
<feature type="region of interest" description="Disordered" evidence="1">
    <location>
        <begin position="223"/>
        <end position="247"/>
    </location>
</feature>
<evidence type="ECO:0000313" key="2">
    <source>
        <dbReference type="EMBL" id="KAJ7065932.1"/>
    </source>
</evidence>
<name>A0AAD6TP47_9AGAR</name>
<feature type="compositionally biased region" description="Pro residues" evidence="1">
    <location>
        <begin position="226"/>
        <end position="235"/>
    </location>
</feature>
<protein>
    <submittedName>
        <fullName evidence="2">Uncharacterized protein</fullName>
    </submittedName>
</protein>
<dbReference type="AlphaFoldDB" id="A0AAD6TP47"/>
<organism evidence="2 3">
    <name type="scientific">Mycena belliarum</name>
    <dbReference type="NCBI Taxonomy" id="1033014"/>
    <lineage>
        <taxon>Eukaryota</taxon>
        <taxon>Fungi</taxon>
        <taxon>Dikarya</taxon>
        <taxon>Basidiomycota</taxon>
        <taxon>Agaricomycotina</taxon>
        <taxon>Agaricomycetes</taxon>
        <taxon>Agaricomycetidae</taxon>
        <taxon>Agaricales</taxon>
        <taxon>Marasmiineae</taxon>
        <taxon>Mycenaceae</taxon>
        <taxon>Mycena</taxon>
    </lineage>
</organism>
<evidence type="ECO:0000256" key="1">
    <source>
        <dbReference type="SAM" id="MobiDB-lite"/>
    </source>
</evidence>
<proteinExistence type="predicted"/>
<dbReference type="EMBL" id="JARJCN010000172">
    <property type="protein sequence ID" value="KAJ7065932.1"/>
    <property type="molecule type" value="Genomic_DNA"/>
</dbReference>
<dbReference type="Proteomes" id="UP001222325">
    <property type="component" value="Unassembled WGS sequence"/>
</dbReference>
<feature type="region of interest" description="Disordered" evidence="1">
    <location>
        <begin position="298"/>
        <end position="369"/>
    </location>
</feature>
<gene>
    <name evidence="2" type="ORF">B0H15DRAFT_807652</name>
</gene>
<keyword evidence="3" id="KW-1185">Reference proteome</keyword>
<evidence type="ECO:0000313" key="3">
    <source>
        <dbReference type="Proteomes" id="UP001222325"/>
    </source>
</evidence>
<feature type="compositionally biased region" description="Basic and acidic residues" evidence="1">
    <location>
        <begin position="347"/>
        <end position="369"/>
    </location>
</feature>
<feature type="region of interest" description="Disordered" evidence="1">
    <location>
        <begin position="1"/>
        <end position="25"/>
    </location>
</feature>
<comment type="caution">
    <text evidence="2">The sequence shown here is derived from an EMBL/GenBank/DDBJ whole genome shotgun (WGS) entry which is preliminary data.</text>
</comment>